<comment type="caution">
    <text evidence="1">The sequence shown here is derived from an EMBL/GenBank/DDBJ whole genome shotgun (WGS) entry which is preliminary data.</text>
</comment>
<proteinExistence type="predicted"/>
<name>A0ACC2J3Z2_9PEZI</name>
<reference evidence="1" key="1">
    <citation type="submission" date="2022-12" db="EMBL/GenBank/DDBJ databases">
        <title>Genome Sequence of Lasiodiplodia mahajangana.</title>
        <authorList>
            <person name="Buettner E."/>
        </authorList>
    </citation>
    <scope>NUCLEOTIDE SEQUENCE</scope>
    <source>
        <strain evidence="1">VT137</strain>
    </source>
</reference>
<evidence type="ECO:0000313" key="1">
    <source>
        <dbReference type="EMBL" id="KAJ8122117.1"/>
    </source>
</evidence>
<dbReference type="Proteomes" id="UP001153332">
    <property type="component" value="Unassembled WGS sequence"/>
</dbReference>
<gene>
    <name evidence="1" type="ORF">O1611_g9926</name>
</gene>
<keyword evidence="2" id="KW-1185">Reference proteome</keyword>
<protein>
    <submittedName>
        <fullName evidence="1">Uncharacterized protein</fullName>
    </submittedName>
</protein>
<organism evidence="1 2">
    <name type="scientific">Lasiodiplodia mahajangana</name>
    <dbReference type="NCBI Taxonomy" id="1108764"/>
    <lineage>
        <taxon>Eukaryota</taxon>
        <taxon>Fungi</taxon>
        <taxon>Dikarya</taxon>
        <taxon>Ascomycota</taxon>
        <taxon>Pezizomycotina</taxon>
        <taxon>Dothideomycetes</taxon>
        <taxon>Dothideomycetes incertae sedis</taxon>
        <taxon>Botryosphaeriales</taxon>
        <taxon>Botryosphaeriaceae</taxon>
        <taxon>Lasiodiplodia</taxon>
    </lineage>
</organism>
<sequence>MVSLTYSNFSLTVFLNVGGGLLINGAQSAFVNRLIATLPTSAPGVDPSLVVATGALEIRNAFPADVVLGILVAYMAGIKVVLAIGLAACGVSFLVSLLGGWKRLSAEARKGAAGAAV</sequence>
<evidence type="ECO:0000313" key="2">
    <source>
        <dbReference type="Proteomes" id="UP001153332"/>
    </source>
</evidence>
<accession>A0ACC2J3Z2</accession>
<dbReference type="EMBL" id="JAPUUL010003645">
    <property type="protein sequence ID" value="KAJ8122117.1"/>
    <property type="molecule type" value="Genomic_DNA"/>
</dbReference>